<organism evidence="1 2">
    <name type="scientific">Daphnia galeata</name>
    <dbReference type="NCBI Taxonomy" id="27404"/>
    <lineage>
        <taxon>Eukaryota</taxon>
        <taxon>Metazoa</taxon>
        <taxon>Ecdysozoa</taxon>
        <taxon>Arthropoda</taxon>
        <taxon>Crustacea</taxon>
        <taxon>Branchiopoda</taxon>
        <taxon>Diplostraca</taxon>
        <taxon>Cladocera</taxon>
        <taxon>Anomopoda</taxon>
        <taxon>Daphniidae</taxon>
        <taxon>Daphnia</taxon>
    </lineage>
</organism>
<dbReference type="AlphaFoldDB" id="A0A8J2WN70"/>
<comment type="caution">
    <text evidence="1">The sequence shown here is derived from an EMBL/GenBank/DDBJ whole genome shotgun (WGS) entry which is preliminary data.</text>
</comment>
<proteinExistence type="predicted"/>
<evidence type="ECO:0000313" key="1">
    <source>
        <dbReference type="EMBL" id="CAH0111046.1"/>
    </source>
</evidence>
<sequence>MKNQDSSKKIEFQVKVFAVKPSEGGWNRFIPKEVREQYYSSLDE</sequence>
<gene>
    <name evidence="1" type="ORF">DGAL_LOCUS14655</name>
</gene>
<reference evidence="1" key="1">
    <citation type="submission" date="2021-11" db="EMBL/GenBank/DDBJ databases">
        <authorList>
            <person name="Schell T."/>
        </authorList>
    </citation>
    <scope>NUCLEOTIDE SEQUENCE</scope>
    <source>
        <strain evidence="1">M5</strain>
    </source>
</reference>
<name>A0A8J2WN70_9CRUS</name>
<accession>A0A8J2WN70</accession>
<dbReference type="Proteomes" id="UP000789390">
    <property type="component" value="Unassembled WGS sequence"/>
</dbReference>
<keyword evidence="2" id="KW-1185">Reference proteome</keyword>
<dbReference type="EMBL" id="CAKKLH010000309">
    <property type="protein sequence ID" value="CAH0111046.1"/>
    <property type="molecule type" value="Genomic_DNA"/>
</dbReference>
<evidence type="ECO:0000313" key="2">
    <source>
        <dbReference type="Proteomes" id="UP000789390"/>
    </source>
</evidence>
<protein>
    <submittedName>
        <fullName evidence="1">Uncharacterized protein</fullName>
    </submittedName>
</protein>